<evidence type="ECO:0000313" key="3">
    <source>
        <dbReference type="EMBL" id="MER2252820.1"/>
    </source>
</evidence>
<sequence>MTSFAPRKAARPRLSAALVASIVLAGGALPPGPALAQPSGGKTSAAPAPPPVPSEPGVTTASYGDWILRCQRVGTAEKAARLCEVSEAMQVQGQAAPIAQVAIGRLPGEAELRVTALLPLAVSFPSTVRIALDEREAKAPVLDLAWRRCLPGGCLADGPVKEEALKRWRDAEAPGRLMFKDSGGQEVTIPLSFRGLGPALDALGKER</sequence>
<reference evidence="3 4" key="1">
    <citation type="submission" date="2024-06" db="EMBL/GenBank/DDBJ databases">
        <authorList>
            <person name="Campbell A.G."/>
        </authorList>
    </citation>
    <scope>NUCLEOTIDE SEQUENCE [LARGE SCALE GENOMIC DNA]</scope>
    <source>
        <strain evidence="3 4">EM12</strain>
    </source>
</reference>
<proteinExistence type="predicted"/>
<organism evidence="3 4">
    <name type="scientific">Methylorubrum podarium</name>
    <dbReference type="NCBI Taxonomy" id="200476"/>
    <lineage>
        <taxon>Bacteria</taxon>
        <taxon>Pseudomonadati</taxon>
        <taxon>Pseudomonadota</taxon>
        <taxon>Alphaproteobacteria</taxon>
        <taxon>Hyphomicrobiales</taxon>
        <taxon>Methylobacteriaceae</taxon>
        <taxon>Methylorubrum</taxon>
    </lineage>
</organism>
<evidence type="ECO:0000313" key="4">
    <source>
        <dbReference type="Proteomes" id="UP001480955"/>
    </source>
</evidence>
<keyword evidence="2" id="KW-0732">Signal</keyword>
<dbReference type="Proteomes" id="UP001480955">
    <property type="component" value="Unassembled WGS sequence"/>
</dbReference>
<gene>
    <name evidence="3" type="ORF">ABS772_23145</name>
</gene>
<evidence type="ECO:0000256" key="1">
    <source>
        <dbReference type="SAM" id="MobiDB-lite"/>
    </source>
</evidence>
<feature type="signal peptide" evidence="2">
    <location>
        <begin position="1"/>
        <end position="36"/>
    </location>
</feature>
<dbReference type="RefSeq" id="WP_350397035.1">
    <property type="nucleotide sequence ID" value="NZ_JBELQE010000120.1"/>
</dbReference>
<protein>
    <submittedName>
        <fullName evidence="3">Invasion associated locus B family protein</fullName>
    </submittedName>
</protein>
<accession>A0ABV1QU04</accession>
<comment type="caution">
    <text evidence="3">The sequence shown here is derived from an EMBL/GenBank/DDBJ whole genome shotgun (WGS) entry which is preliminary data.</text>
</comment>
<evidence type="ECO:0000256" key="2">
    <source>
        <dbReference type="SAM" id="SignalP"/>
    </source>
</evidence>
<dbReference type="InterPro" id="IPR010642">
    <property type="entry name" value="Invasion_prot_B"/>
</dbReference>
<dbReference type="InterPro" id="IPR038696">
    <property type="entry name" value="IalB_sf"/>
</dbReference>
<name>A0ABV1QU04_9HYPH</name>
<feature type="chain" id="PRO_5047261558" evidence="2">
    <location>
        <begin position="37"/>
        <end position="207"/>
    </location>
</feature>
<dbReference type="EMBL" id="JBELQE010000120">
    <property type="protein sequence ID" value="MER2252820.1"/>
    <property type="molecule type" value="Genomic_DNA"/>
</dbReference>
<dbReference type="Pfam" id="PF06776">
    <property type="entry name" value="IalB"/>
    <property type="match status" value="1"/>
</dbReference>
<feature type="region of interest" description="Disordered" evidence="1">
    <location>
        <begin position="34"/>
        <end position="58"/>
    </location>
</feature>
<dbReference type="Gene3D" id="2.60.40.1880">
    <property type="entry name" value="Invasion associated locus B (IalB) protein"/>
    <property type="match status" value="1"/>
</dbReference>
<keyword evidence="4" id="KW-1185">Reference proteome</keyword>